<accession>A0A427YEP9</accession>
<evidence type="ECO:0000313" key="5">
    <source>
        <dbReference type="EMBL" id="RSH89641.1"/>
    </source>
</evidence>
<dbReference type="Proteomes" id="UP000279259">
    <property type="component" value="Unassembled WGS sequence"/>
</dbReference>
<dbReference type="GO" id="GO:0004609">
    <property type="term" value="F:phosphatidylserine decarboxylase activity"/>
    <property type="evidence" value="ECO:0007669"/>
    <property type="project" value="InterPro"/>
</dbReference>
<protein>
    <recommendedName>
        <fullName evidence="4">L-tryptophan decarboxylase PsiD-like domain-containing protein</fullName>
    </recommendedName>
</protein>
<sequence length="424" mass="46661">MSKHLDARDHSVPDEHHVPRVSRSRTRPLDVPGQATPPPLPLRDDGACGEPPEAAPPGVGRVSGQGGGDTRLYMLFQAMFEELINYILTTAPHWTDAGHKAGLVGVPVNALLDWPMATTAGFAVFQDPEVNKMLKKVLDVWGDYLRSPESASVLDTDSESWFGPDAVESLEHVANLNGQTSHKFADMFQCDPTAKHHGFTSWDDFFTRLFRPGVRDVASPEDDNVVANACESKVYKVGRNVHARDRFWVKGQPYSVLDMLAFDETFANRFAGGTVYQAFLSALSYHRWHSPVSGTIKKAYVVPGTYYSEPIYEDFSSSQEAPLDGENVSQEYISAVATRSIIFIEADNKKLGVVAFLGIGMTEVSTCDITVKEGEHVKKGDQLGMFHFGGSTHCVLFEKGVKVSGFPEPSDHNVPVRSRLCVVE</sequence>
<dbReference type="InterPro" id="IPR022237">
    <property type="entry name" value="PsiD-like"/>
</dbReference>
<feature type="region of interest" description="Disordered" evidence="3">
    <location>
        <begin position="1"/>
        <end position="64"/>
    </location>
</feature>
<feature type="compositionally biased region" description="Basic and acidic residues" evidence="3">
    <location>
        <begin position="1"/>
        <end position="18"/>
    </location>
</feature>
<dbReference type="GO" id="GO:0006646">
    <property type="term" value="P:phosphatidylethanolamine biosynthetic process"/>
    <property type="evidence" value="ECO:0007669"/>
    <property type="project" value="TreeGrafter"/>
</dbReference>
<feature type="compositionally biased region" description="Low complexity" evidence="3">
    <location>
        <begin position="49"/>
        <end position="60"/>
    </location>
</feature>
<dbReference type="Pfam" id="PF12588">
    <property type="entry name" value="PSDC"/>
    <property type="match status" value="1"/>
</dbReference>
<dbReference type="AlphaFoldDB" id="A0A427YEP9"/>
<evidence type="ECO:0000256" key="1">
    <source>
        <dbReference type="ARBA" id="ARBA00022793"/>
    </source>
</evidence>
<feature type="domain" description="L-tryptophan decarboxylase PsiD-like" evidence="4">
    <location>
        <begin position="78"/>
        <end position="169"/>
    </location>
</feature>
<evidence type="ECO:0000256" key="2">
    <source>
        <dbReference type="ARBA" id="ARBA00023239"/>
    </source>
</evidence>
<organism evidence="5 6">
    <name type="scientific">Saitozyma podzolica</name>
    <dbReference type="NCBI Taxonomy" id="1890683"/>
    <lineage>
        <taxon>Eukaryota</taxon>
        <taxon>Fungi</taxon>
        <taxon>Dikarya</taxon>
        <taxon>Basidiomycota</taxon>
        <taxon>Agaricomycotina</taxon>
        <taxon>Tremellomycetes</taxon>
        <taxon>Tremellales</taxon>
        <taxon>Trimorphomycetaceae</taxon>
        <taxon>Saitozyma</taxon>
    </lineage>
</organism>
<dbReference type="InterPro" id="IPR003817">
    <property type="entry name" value="PS_Dcarbxylase"/>
</dbReference>
<evidence type="ECO:0000256" key="3">
    <source>
        <dbReference type="SAM" id="MobiDB-lite"/>
    </source>
</evidence>
<proteinExistence type="predicted"/>
<dbReference type="STRING" id="1890683.A0A427YEP9"/>
<keyword evidence="2" id="KW-0456">Lyase</keyword>
<dbReference type="PANTHER" id="PTHR10067">
    <property type="entry name" value="PHOSPHATIDYLSERINE DECARBOXYLASE"/>
    <property type="match status" value="1"/>
</dbReference>
<evidence type="ECO:0000313" key="6">
    <source>
        <dbReference type="Proteomes" id="UP000279259"/>
    </source>
</evidence>
<dbReference type="EMBL" id="RSCD01000013">
    <property type="protein sequence ID" value="RSH89641.1"/>
    <property type="molecule type" value="Genomic_DNA"/>
</dbReference>
<gene>
    <name evidence="5" type="ORF">EHS25_002192</name>
</gene>
<dbReference type="Pfam" id="PF02666">
    <property type="entry name" value="PS_Dcarbxylase"/>
    <property type="match status" value="1"/>
</dbReference>
<dbReference type="GO" id="GO:0005739">
    <property type="term" value="C:mitochondrion"/>
    <property type="evidence" value="ECO:0007669"/>
    <property type="project" value="TreeGrafter"/>
</dbReference>
<name>A0A427YEP9_9TREE</name>
<keyword evidence="1" id="KW-0210">Decarboxylase</keyword>
<dbReference type="OrthoDB" id="5973539at2759"/>
<comment type="caution">
    <text evidence="5">The sequence shown here is derived from an EMBL/GenBank/DDBJ whole genome shotgun (WGS) entry which is preliminary data.</text>
</comment>
<reference evidence="5 6" key="1">
    <citation type="submission" date="2018-11" db="EMBL/GenBank/DDBJ databases">
        <title>Genome sequence of Saitozyma podzolica DSM 27192.</title>
        <authorList>
            <person name="Aliyu H."/>
            <person name="Gorte O."/>
            <person name="Ochsenreither K."/>
        </authorList>
    </citation>
    <scope>NUCLEOTIDE SEQUENCE [LARGE SCALE GENOMIC DNA]</scope>
    <source>
        <strain evidence="5 6">DSM 27192</strain>
    </source>
</reference>
<dbReference type="PANTHER" id="PTHR10067:SF9">
    <property type="entry name" value="PHOSPHATIDYLSERINE DECARBOXYLASE FAMILY PROTEIN (AFU_ORTHOLOGUE AFUA_7G01730)"/>
    <property type="match status" value="1"/>
</dbReference>
<keyword evidence="6" id="KW-1185">Reference proteome</keyword>
<evidence type="ECO:0000259" key="4">
    <source>
        <dbReference type="Pfam" id="PF12588"/>
    </source>
</evidence>